<comment type="cofactor">
    <cofactor evidence="1">
        <name>Zn(2+)</name>
        <dbReference type="ChEBI" id="CHEBI:29105"/>
    </cofactor>
</comment>
<keyword evidence="7" id="KW-0862">Zinc</keyword>
<dbReference type="eggNOG" id="KOG3624">
    <property type="taxonomic scope" value="Eukaryota"/>
</dbReference>
<dbReference type="PANTHER" id="PTHR11733:SF241">
    <property type="entry name" value="GH26575P-RELATED"/>
    <property type="match status" value="1"/>
</dbReference>
<keyword evidence="13" id="KW-1185">Reference proteome</keyword>
<feature type="domain" description="Peptidase M13 N-terminal" evidence="11">
    <location>
        <begin position="70"/>
        <end position="433"/>
    </location>
</feature>
<dbReference type="Gene3D" id="1.10.1380.10">
    <property type="entry name" value="Neutral endopeptidase , domain2"/>
    <property type="match status" value="1"/>
</dbReference>
<dbReference type="InterPro" id="IPR018497">
    <property type="entry name" value="Peptidase_M13_C"/>
</dbReference>
<evidence type="ECO:0000256" key="2">
    <source>
        <dbReference type="ARBA" id="ARBA00004401"/>
    </source>
</evidence>
<dbReference type="InterPro" id="IPR008753">
    <property type="entry name" value="Peptidase_M13_N"/>
</dbReference>
<proteinExistence type="inferred from homology"/>
<evidence type="ECO:0000256" key="7">
    <source>
        <dbReference type="ARBA" id="ARBA00022833"/>
    </source>
</evidence>
<feature type="signal peptide" evidence="9">
    <location>
        <begin position="1"/>
        <end position="22"/>
    </location>
</feature>
<evidence type="ECO:0000313" key="13">
    <source>
        <dbReference type="Proteomes" id="UP000001070"/>
    </source>
</evidence>
<protein>
    <submittedName>
        <fullName evidence="12">GH18413</fullName>
    </submittedName>
</protein>
<dbReference type="PRINTS" id="PR00786">
    <property type="entry name" value="NEPRILYSIN"/>
</dbReference>
<dbReference type="EMBL" id="CH916369">
    <property type="protein sequence ID" value="EDV93179.1"/>
    <property type="molecule type" value="Genomic_DNA"/>
</dbReference>
<dbReference type="InterPro" id="IPR024079">
    <property type="entry name" value="MetalloPept_cat_dom_sf"/>
</dbReference>
<dbReference type="HOGENOM" id="CLU_006187_4_3_1"/>
<dbReference type="PhylomeDB" id="B4JEP8"/>
<dbReference type="PROSITE" id="PS51885">
    <property type="entry name" value="NEPRILYSIN"/>
    <property type="match status" value="1"/>
</dbReference>
<evidence type="ECO:0000256" key="3">
    <source>
        <dbReference type="ARBA" id="ARBA00007357"/>
    </source>
</evidence>
<dbReference type="InterPro" id="IPR042089">
    <property type="entry name" value="Peptidase_M13_dom_2"/>
</dbReference>
<evidence type="ECO:0000256" key="9">
    <source>
        <dbReference type="SAM" id="SignalP"/>
    </source>
</evidence>
<keyword evidence="8" id="KW-0482">Metalloprotease</keyword>
<evidence type="ECO:0000256" key="6">
    <source>
        <dbReference type="ARBA" id="ARBA00022801"/>
    </source>
</evidence>
<comment type="subcellular location">
    <subcellularLocation>
        <location evidence="2">Cell membrane</location>
        <topology evidence="2">Single-pass type II membrane protein</topology>
    </subcellularLocation>
</comment>
<sequence>MVEIQKHFSLIVLSALLVICAAKPTIEPESEVSTSKPEIDKENLITDDNAEYLKSYSAQMQSYMNRTVAPCDDFYEYACGNWKNVKQERQTQHKRSNLLDIVYTLADVAEELLLSNSTLAADLGYGAELKIAQQFYNACLNAELYPLPANDSAYLALIRSIGGFPAVDGEAWLASNFSWFNMSSHLTNFGAEGLIYDKITPQYPFNPYFKLPELGFDYIVHTDNIVTNDTKGYELNESRMRGYLTDYGLEEEQVAAVIAGVFAFWRDALQIADEFDEDSDKCELLSTEKLSSPFDQWDQYYAIAWNGIQFGDYPTEHFCDYYYVKLNEVCEKHKPAVANYLAMKLLYHMDAKLTATKFQRDHCILSIQYSLPYLLDKLYFVKYFTDETHNEIANIILELRKSQLALLENANWLDGDTRKEALLKESTIVPRIGAFKDDSLSEGLIREMNNLTLINGTYAQNNINLKRFSTYLKRYNGIHYDTLADTTKPLELLVGMQVNAFYYNLDNSITVMAGILHPPAYHQAWPNSLKFGTLGYLVGHELTHGFDSIGSTYDSNGTMRFWWSKKSGEVFNDRAQCYVNHFNNYSIPEINRNINGNQTKDENIADSGGLREALSAYRNHMKQQHLNSEINPATLQSNEQMPGLDLSPDQLFFLGFAQLWCSDYEEKHYWEELTNEHTMDRYRVLGAVTNSDDFTQAYGCLRGSPMNPISDKCRVW</sequence>
<evidence type="ECO:0000256" key="8">
    <source>
        <dbReference type="ARBA" id="ARBA00023049"/>
    </source>
</evidence>
<keyword evidence="4" id="KW-0645">Protease</keyword>
<evidence type="ECO:0000256" key="5">
    <source>
        <dbReference type="ARBA" id="ARBA00022723"/>
    </source>
</evidence>
<dbReference type="AlphaFoldDB" id="B4JEP8"/>
<evidence type="ECO:0000256" key="1">
    <source>
        <dbReference type="ARBA" id="ARBA00001947"/>
    </source>
</evidence>
<keyword evidence="5" id="KW-0479">Metal-binding</keyword>
<dbReference type="SMR" id="B4JEP8"/>
<dbReference type="Pfam" id="PF01431">
    <property type="entry name" value="Peptidase_M13"/>
    <property type="match status" value="1"/>
</dbReference>
<dbReference type="InterPro" id="IPR000718">
    <property type="entry name" value="Peptidase_M13"/>
</dbReference>
<keyword evidence="9" id="KW-0732">Signal</keyword>
<comment type="similarity">
    <text evidence="3">Belongs to the peptidase M13 family.</text>
</comment>
<dbReference type="Proteomes" id="UP000001070">
    <property type="component" value="Unassembled WGS sequence"/>
</dbReference>
<reference evidence="12 13" key="1">
    <citation type="journal article" date="2007" name="Nature">
        <title>Evolution of genes and genomes on the Drosophila phylogeny.</title>
        <authorList>
            <consortium name="Drosophila 12 Genomes Consortium"/>
            <person name="Clark A.G."/>
            <person name="Eisen M.B."/>
            <person name="Smith D.R."/>
            <person name="Bergman C.M."/>
            <person name="Oliver B."/>
            <person name="Markow T.A."/>
            <person name="Kaufman T.C."/>
            <person name="Kellis M."/>
            <person name="Gelbart W."/>
            <person name="Iyer V.N."/>
            <person name="Pollard D.A."/>
            <person name="Sackton T.B."/>
            <person name="Larracuente A.M."/>
            <person name="Singh N.D."/>
            <person name="Abad J.P."/>
            <person name="Abt D.N."/>
            <person name="Adryan B."/>
            <person name="Aguade M."/>
            <person name="Akashi H."/>
            <person name="Anderson W.W."/>
            <person name="Aquadro C.F."/>
            <person name="Ardell D.H."/>
            <person name="Arguello R."/>
            <person name="Artieri C.G."/>
            <person name="Barbash D.A."/>
            <person name="Barker D."/>
            <person name="Barsanti P."/>
            <person name="Batterham P."/>
            <person name="Batzoglou S."/>
            <person name="Begun D."/>
            <person name="Bhutkar A."/>
            <person name="Blanco E."/>
            <person name="Bosak S.A."/>
            <person name="Bradley R.K."/>
            <person name="Brand A.D."/>
            <person name="Brent M.R."/>
            <person name="Brooks A.N."/>
            <person name="Brown R.H."/>
            <person name="Butlin R.K."/>
            <person name="Caggese C."/>
            <person name="Calvi B.R."/>
            <person name="Bernardo de Carvalho A."/>
            <person name="Caspi A."/>
            <person name="Castrezana S."/>
            <person name="Celniker S.E."/>
            <person name="Chang J.L."/>
            <person name="Chapple C."/>
            <person name="Chatterji S."/>
            <person name="Chinwalla A."/>
            <person name="Civetta A."/>
            <person name="Clifton S.W."/>
            <person name="Comeron J.M."/>
            <person name="Costello J.C."/>
            <person name="Coyne J.A."/>
            <person name="Daub J."/>
            <person name="David R.G."/>
            <person name="Delcher A.L."/>
            <person name="Delehaunty K."/>
            <person name="Do C.B."/>
            <person name="Ebling H."/>
            <person name="Edwards K."/>
            <person name="Eickbush T."/>
            <person name="Evans J.D."/>
            <person name="Filipski A."/>
            <person name="Findeiss S."/>
            <person name="Freyhult E."/>
            <person name="Fulton L."/>
            <person name="Fulton R."/>
            <person name="Garcia A.C."/>
            <person name="Gardiner A."/>
            <person name="Garfield D.A."/>
            <person name="Garvin B.E."/>
            <person name="Gibson G."/>
            <person name="Gilbert D."/>
            <person name="Gnerre S."/>
            <person name="Godfrey J."/>
            <person name="Good R."/>
            <person name="Gotea V."/>
            <person name="Gravely B."/>
            <person name="Greenberg A.J."/>
            <person name="Griffiths-Jones S."/>
            <person name="Gross S."/>
            <person name="Guigo R."/>
            <person name="Gustafson E.A."/>
            <person name="Haerty W."/>
            <person name="Hahn M.W."/>
            <person name="Halligan D.L."/>
            <person name="Halpern A.L."/>
            <person name="Halter G.M."/>
            <person name="Han M.V."/>
            <person name="Heger A."/>
            <person name="Hillier L."/>
            <person name="Hinrichs A.S."/>
            <person name="Holmes I."/>
            <person name="Hoskins R.A."/>
            <person name="Hubisz M.J."/>
            <person name="Hultmark D."/>
            <person name="Huntley M.A."/>
            <person name="Jaffe D.B."/>
            <person name="Jagadeeshan S."/>
            <person name="Jeck W.R."/>
            <person name="Johnson J."/>
            <person name="Jones C.D."/>
            <person name="Jordan W.C."/>
            <person name="Karpen G.H."/>
            <person name="Kataoka E."/>
            <person name="Keightley P.D."/>
            <person name="Kheradpour P."/>
            <person name="Kirkness E.F."/>
            <person name="Koerich L.B."/>
            <person name="Kristiansen K."/>
            <person name="Kudrna D."/>
            <person name="Kulathinal R.J."/>
            <person name="Kumar S."/>
            <person name="Kwok R."/>
            <person name="Lander E."/>
            <person name="Langley C.H."/>
            <person name="Lapoint R."/>
            <person name="Lazzaro B.P."/>
            <person name="Lee S.J."/>
            <person name="Levesque L."/>
            <person name="Li R."/>
            <person name="Lin C.F."/>
            <person name="Lin M.F."/>
            <person name="Lindblad-Toh K."/>
            <person name="Llopart A."/>
            <person name="Long M."/>
            <person name="Low L."/>
            <person name="Lozovsky E."/>
            <person name="Lu J."/>
            <person name="Luo M."/>
            <person name="Machado C.A."/>
            <person name="Makalowski W."/>
            <person name="Marzo M."/>
            <person name="Matsuda M."/>
            <person name="Matzkin L."/>
            <person name="McAllister B."/>
            <person name="McBride C.S."/>
            <person name="McKernan B."/>
            <person name="McKernan K."/>
            <person name="Mendez-Lago M."/>
            <person name="Minx P."/>
            <person name="Mollenhauer M.U."/>
            <person name="Montooth K."/>
            <person name="Mount S.M."/>
            <person name="Mu X."/>
            <person name="Myers E."/>
            <person name="Negre B."/>
            <person name="Newfeld S."/>
            <person name="Nielsen R."/>
            <person name="Noor M.A."/>
            <person name="O'Grady P."/>
            <person name="Pachter L."/>
            <person name="Papaceit M."/>
            <person name="Parisi M.J."/>
            <person name="Parisi M."/>
            <person name="Parts L."/>
            <person name="Pedersen J.S."/>
            <person name="Pesole G."/>
            <person name="Phillippy A.M."/>
            <person name="Ponting C.P."/>
            <person name="Pop M."/>
            <person name="Porcelli D."/>
            <person name="Powell J.R."/>
            <person name="Prohaska S."/>
            <person name="Pruitt K."/>
            <person name="Puig M."/>
            <person name="Quesneville H."/>
            <person name="Ram K.R."/>
            <person name="Rand D."/>
            <person name="Rasmussen M.D."/>
            <person name="Reed L.K."/>
            <person name="Reenan R."/>
            <person name="Reily A."/>
            <person name="Remington K.A."/>
            <person name="Rieger T.T."/>
            <person name="Ritchie M.G."/>
            <person name="Robin C."/>
            <person name="Rogers Y.H."/>
            <person name="Rohde C."/>
            <person name="Rozas J."/>
            <person name="Rubenfield M.J."/>
            <person name="Ruiz A."/>
            <person name="Russo S."/>
            <person name="Salzberg S.L."/>
            <person name="Sanchez-Gracia A."/>
            <person name="Saranga D.J."/>
            <person name="Sato H."/>
            <person name="Schaeffer S.W."/>
            <person name="Schatz M.C."/>
            <person name="Schlenke T."/>
            <person name="Schwartz R."/>
            <person name="Segarra C."/>
            <person name="Singh R.S."/>
            <person name="Sirot L."/>
            <person name="Sirota M."/>
            <person name="Sisneros N.B."/>
            <person name="Smith C.D."/>
            <person name="Smith T.F."/>
            <person name="Spieth J."/>
            <person name="Stage D.E."/>
            <person name="Stark A."/>
            <person name="Stephan W."/>
            <person name="Strausberg R.L."/>
            <person name="Strempel S."/>
            <person name="Sturgill D."/>
            <person name="Sutton G."/>
            <person name="Sutton G.G."/>
            <person name="Tao W."/>
            <person name="Teichmann S."/>
            <person name="Tobari Y.N."/>
            <person name="Tomimura Y."/>
            <person name="Tsolas J.M."/>
            <person name="Valente V.L."/>
            <person name="Venter E."/>
            <person name="Venter J.C."/>
            <person name="Vicario S."/>
            <person name="Vieira F.G."/>
            <person name="Vilella A.J."/>
            <person name="Villasante A."/>
            <person name="Walenz B."/>
            <person name="Wang J."/>
            <person name="Wasserman M."/>
            <person name="Watts T."/>
            <person name="Wilson D."/>
            <person name="Wilson R.K."/>
            <person name="Wing R.A."/>
            <person name="Wolfner M.F."/>
            <person name="Wong A."/>
            <person name="Wong G.K."/>
            <person name="Wu C.I."/>
            <person name="Wu G."/>
            <person name="Yamamoto D."/>
            <person name="Yang H.P."/>
            <person name="Yang S.P."/>
            <person name="Yorke J.A."/>
            <person name="Yoshida K."/>
            <person name="Zdobnov E."/>
            <person name="Zhang P."/>
            <person name="Zhang Y."/>
            <person name="Zimin A.V."/>
            <person name="Baldwin J."/>
            <person name="Abdouelleil A."/>
            <person name="Abdulkadir J."/>
            <person name="Abebe A."/>
            <person name="Abera B."/>
            <person name="Abreu J."/>
            <person name="Acer S.C."/>
            <person name="Aftuck L."/>
            <person name="Alexander A."/>
            <person name="An P."/>
            <person name="Anderson E."/>
            <person name="Anderson S."/>
            <person name="Arachi H."/>
            <person name="Azer M."/>
            <person name="Bachantsang P."/>
            <person name="Barry A."/>
            <person name="Bayul T."/>
            <person name="Berlin A."/>
            <person name="Bessette D."/>
            <person name="Bloom T."/>
            <person name="Blye J."/>
            <person name="Boguslavskiy L."/>
            <person name="Bonnet C."/>
            <person name="Boukhgalter B."/>
            <person name="Bourzgui I."/>
            <person name="Brown A."/>
            <person name="Cahill P."/>
            <person name="Channer S."/>
            <person name="Cheshatsang Y."/>
            <person name="Chuda L."/>
            <person name="Citroen M."/>
            <person name="Collymore A."/>
            <person name="Cooke P."/>
            <person name="Costello M."/>
            <person name="D'Aco K."/>
            <person name="Daza R."/>
            <person name="De Haan G."/>
            <person name="DeGray S."/>
            <person name="DeMaso C."/>
            <person name="Dhargay N."/>
            <person name="Dooley K."/>
            <person name="Dooley E."/>
            <person name="Doricent M."/>
            <person name="Dorje P."/>
            <person name="Dorjee K."/>
            <person name="Dupes A."/>
            <person name="Elong R."/>
            <person name="Falk J."/>
            <person name="Farina A."/>
            <person name="Faro S."/>
            <person name="Ferguson D."/>
            <person name="Fisher S."/>
            <person name="Foley C.D."/>
            <person name="Franke A."/>
            <person name="Friedrich D."/>
            <person name="Gadbois L."/>
            <person name="Gearin G."/>
            <person name="Gearin C.R."/>
            <person name="Giannoukos G."/>
            <person name="Goode T."/>
            <person name="Graham J."/>
            <person name="Grandbois E."/>
            <person name="Grewal S."/>
            <person name="Gyaltsen K."/>
            <person name="Hafez N."/>
            <person name="Hagos B."/>
            <person name="Hall J."/>
            <person name="Henson C."/>
            <person name="Hollinger A."/>
            <person name="Honan T."/>
            <person name="Huard M.D."/>
            <person name="Hughes L."/>
            <person name="Hurhula B."/>
            <person name="Husby M.E."/>
            <person name="Kamat A."/>
            <person name="Kanga B."/>
            <person name="Kashin S."/>
            <person name="Khazanovich D."/>
            <person name="Kisner P."/>
            <person name="Lance K."/>
            <person name="Lara M."/>
            <person name="Lee W."/>
            <person name="Lennon N."/>
            <person name="Letendre F."/>
            <person name="LeVine R."/>
            <person name="Lipovsky A."/>
            <person name="Liu X."/>
            <person name="Liu J."/>
            <person name="Liu S."/>
            <person name="Lokyitsang T."/>
            <person name="Lokyitsang Y."/>
            <person name="Lubonja R."/>
            <person name="Lui A."/>
            <person name="MacDonald P."/>
            <person name="Magnisalis V."/>
            <person name="Maru K."/>
            <person name="Matthews C."/>
            <person name="McCusker W."/>
            <person name="McDonough S."/>
            <person name="Mehta T."/>
            <person name="Meldrim J."/>
            <person name="Meneus L."/>
            <person name="Mihai O."/>
            <person name="Mihalev A."/>
            <person name="Mihova T."/>
            <person name="Mittelman R."/>
            <person name="Mlenga V."/>
            <person name="Montmayeur A."/>
            <person name="Mulrain L."/>
            <person name="Navidi A."/>
            <person name="Naylor J."/>
            <person name="Negash T."/>
            <person name="Nguyen T."/>
            <person name="Nguyen N."/>
            <person name="Nicol R."/>
            <person name="Norbu C."/>
            <person name="Norbu N."/>
            <person name="Novod N."/>
            <person name="O'Neill B."/>
            <person name="Osman S."/>
            <person name="Markiewicz E."/>
            <person name="Oyono O.L."/>
            <person name="Patti C."/>
            <person name="Phunkhang P."/>
            <person name="Pierre F."/>
            <person name="Priest M."/>
            <person name="Raghuraman S."/>
            <person name="Rege F."/>
            <person name="Reyes R."/>
            <person name="Rise C."/>
            <person name="Rogov P."/>
            <person name="Ross K."/>
            <person name="Ryan E."/>
            <person name="Settipalli S."/>
            <person name="Shea T."/>
            <person name="Sherpa N."/>
            <person name="Shi L."/>
            <person name="Shih D."/>
            <person name="Sparrow T."/>
            <person name="Spaulding J."/>
            <person name="Stalker J."/>
            <person name="Stange-Thomann N."/>
            <person name="Stavropoulos S."/>
            <person name="Stone C."/>
            <person name="Strader C."/>
            <person name="Tesfaye S."/>
            <person name="Thomson T."/>
            <person name="Thoulutsang Y."/>
            <person name="Thoulutsang D."/>
            <person name="Topham K."/>
            <person name="Topping I."/>
            <person name="Tsamla T."/>
            <person name="Vassiliev H."/>
            <person name="Vo A."/>
            <person name="Wangchuk T."/>
            <person name="Wangdi T."/>
            <person name="Weiand M."/>
            <person name="Wilkinson J."/>
            <person name="Wilson A."/>
            <person name="Yadav S."/>
            <person name="Young G."/>
            <person name="Yu Q."/>
            <person name="Zembek L."/>
            <person name="Zhong D."/>
            <person name="Zimmer A."/>
            <person name="Zwirko Z."/>
            <person name="Jaffe D.B."/>
            <person name="Alvarez P."/>
            <person name="Brockman W."/>
            <person name="Butler J."/>
            <person name="Chin C."/>
            <person name="Gnerre S."/>
            <person name="Grabherr M."/>
            <person name="Kleber M."/>
            <person name="Mauceli E."/>
            <person name="MacCallum I."/>
        </authorList>
    </citation>
    <scope>NUCLEOTIDE SEQUENCE [LARGE SCALE GENOMIC DNA]</scope>
    <source>
        <strain evidence="13">Tucson 15287-2541.00</strain>
    </source>
</reference>
<feature type="chain" id="PRO_5002811985" evidence="9">
    <location>
        <begin position="23"/>
        <end position="716"/>
    </location>
</feature>
<evidence type="ECO:0000259" key="11">
    <source>
        <dbReference type="Pfam" id="PF05649"/>
    </source>
</evidence>
<keyword evidence="6" id="KW-0378">Hydrolase</keyword>
<dbReference type="FunCoup" id="B4JEP8">
    <property type="interactions" value="70"/>
</dbReference>
<dbReference type="STRING" id="7222.B4JEP8"/>
<evidence type="ECO:0000256" key="4">
    <source>
        <dbReference type="ARBA" id="ARBA00022670"/>
    </source>
</evidence>
<dbReference type="CDD" id="cd08662">
    <property type="entry name" value="M13"/>
    <property type="match status" value="1"/>
</dbReference>
<dbReference type="KEGG" id="dgr:6563900"/>
<accession>B4JEP8</accession>
<dbReference type="SUPFAM" id="SSF55486">
    <property type="entry name" value="Metalloproteases ('zincins'), catalytic domain"/>
    <property type="match status" value="1"/>
</dbReference>
<dbReference type="GO" id="GO:0016485">
    <property type="term" value="P:protein processing"/>
    <property type="evidence" value="ECO:0007669"/>
    <property type="project" value="TreeGrafter"/>
</dbReference>
<gene>
    <name evidence="12" type="primary">Dgri\GH18413</name>
    <name evidence="12" type="ORF">Dgri_GH18413</name>
</gene>
<evidence type="ECO:0000313" key="12">
    <source>
        <dbReference type="EMBL" id="EDV93179.1"/>
    </source>
</evidence>
<organism evidence="13">
    <name type="scientific">Drosophila grimshawi</name>
    <name type="common">Hawaiian fruit fly</name>
    <name type="synonym">Idiomyia grimshawi</name>
    <dbReference type="NCBI Taxonomy" id="7222"/>
    <lineage>
        <taxon>Eukaryota</taxon>
        <taxon>Metazoa</taxon>
        <taxon>Ecdysozoa</taxon>
        <taxon>Arthropoda</taxon>
        <taxon>Hexapoda</taxon>
        <taxon>Insecta</taxon>
        <taxon>Pterygota</taxon>
        <taxon>Neoptera</taxon>
        <taxon>Endopterygota</taxon>
        <taxon>Diptera</taxon>
        <taxon>Brachycera</taxon>
        <taxon>Muscomorpha</taxon>
        <taxon>Ephydroidea</taxon>
        <taxon>Drosophilidae</taxon>
        <taxon>Drosophila</taxon>
        <taxon>Hawaiian Drosophila</taxon>
    </lineage>
</organism>
<feature type="domain" description="Peptidase M13 C-terminal" evidence="10">
    <location>
        <begin position="499"/>
        <end position="710"/>
    </location>
</feature>
<name>B4JEP8_DROGR</name>
<dbReference type="PANTHER" id="PTHR11733">
    <property type="entry name" value="ZINC METALLOPROTEASE FAMILY M13 NEPRILYSIN-RELATED"/>
    <property type="match status" value="1"/>
</dbReference>
<dbReference type="MEROPS" id="M13.A08"/>
<dbReference type="GO" id="GO:0004222">
    <property type="term" value="F:metalloendopeptidase activity"/>
    <property type="evidence" value="ECO:0007669"/>
    <property type="project" value="InterPro"/>
</dbReference>
<dbReference type="OMA" id="WKNVKQE"/>
<dbReference type="InParanoid" id="B4JEP8"/>
<dbReference type="GO" id="GO:0005886">
    <property type="term" value="C:plasma membrane"/>
    <property type="evidence" value="ECO:0007669"/>
    <property type="project" value="UniProtKB-SubCell"/>
</dbReference>
<dbReference type="Gene3D" id="3.40.390.10">
    <property type="entry name" value="Collagenase (Catalytic Domain)"/>
    <property type="match status" value="1"/>
</dbReference>
<dbReference type="GO" id="GO:0046872">
    <property type="term" value="F:metal ion binding"/>
    <property type="evidence" value="ECO:0007669"/>
    <property type="project" value="UniProtKB-KW"/>
</dbReference>
<dbReference type="OrthoDB" id="6475849at2759"/>
<dbReference type="Pfam" id="PF05649">
    <property type="entry name" value="Peptidase_M13_N"/>
    <property type="match status" value="1"/>
</dbReference>
<evidence type="ECO:0000259" key="10">
    <source>
        <dbReference type="Pfam" id="PF01431"/>
    </source>
</evidence>